<evidence type="ECO:0000313" key="3">
    <source>
        <dbReference type="EMBL" id="MPC56097.1"/>
    </source>
</evidence>
<sequence length="159" mass="17767">MGGSPSIQVPVCECSRIDDLPYKVYEAAEKGHLSIISQYLREKGHVNAAYKQETMLHAACKNGRENVVHFLLHKKSLCVNLRNGYNATALMLAAENGYLECVKHLLANNSTCKIELFCKNNEEHTAADIAHLSNHQEVAYYLTSFLQVSKLLSNLQMVS</sequence>
<proteinExistence type="predicted"/>
<dbReference type="InterPro" id="IPR036770">
    <property type="entry name" value="Ankyrin_rpt-contain_sf"/>
</dbReference>
<keyword evidence="4" id="KW-1185">Reference proteome</keyword>
<organism evidence="3 4">
    <name type="scientific">Portunus trituberculatus</name>
    <name type="common">Swimming crab</name>
    <name type="synonym">Neptunus trituberculatus</name>
    <dbReference type="NCBI Taxonomy" id="210409"/>
    <lineage>
        <taxon>Eukaryota</taxon>
        <taxon>Metazoa</taxon>
        <taxon>Ecdysozoa</taxon>
        <taxon>Arthropoda</taxon>
        <taxon>Crustacea</taxon>
        <taxon>Multicrustacea</taxon>
        <taxon>Malacostraca</taxon>
        <taxon>Eumalacostraca</taxon>
        <taxon>Eucarida</taxon>
        <taxon>Decapoda</taxon>
        <taxon>Pleocyemata</taxon>
        <taxon>Brachyura</taxon>
        <taxon>Eubrachyura</taxon>
        <taxon>Portunoidea</taxon>
        <taxon>Portunidae</taxon>
        <taxon>Portuninae</taxon>
        <taxon>Portunus</taxon>
    </lineage>
</organism>
<dbReference type="Proteomes" id="UP000324222">
    <property type="component" value="Unassembled WGS sequence"/>
</dbReference>
<dbReference type="SUPFAM" id="SSF48403">
    <property type="entry name" value="Ankyrin repeat"/>
    <property type="match status" value="1"/>
</dbReference>
<dbReference type="Gene3D" id="1.25.40.20">
    <property type="entry name" value="Ankyrin repeat-containing domain"/>
    <property type="match status" value="2"/>
</dbReference>
<evidence type="ECO:0000256" key="1">
    <source>
        <dbReference type="ARBA" id="ARBA00022737"/>
    </source>
</evidence>
<dbReference type="AlphaFoldDB" id="A0A5B7GFM4"/>
<comment type="caution">
    <text evidence="3">The sequence shown here is derived from an EMBL/GenBank/DDBJ whole genome shotgun (WGS) entry which is preliminary data.</text>
</comment>
<dbReference type="OrthoDB" id="7464126at2759"/>
<evidence type="ECO:0000313" key="4">
    <source>
        <dbReference type="Proteomes" id="UP000324222"/>
    </source>
</evidence>
<reference evidence="3 4" key="1">
    <citation type="submission" date="2019-05" db="EMBL/GenBank/DDBJ databases">
        <title>Another draft genome of Portunus trituberculatus and its Hox gene families provides insights of decapod evolution.</title>
        <authorList>
            <person name="Jeong J.-H."/>
            <person name="Song I."/>
            <person name="Kim S."/>
            <person name="Choi T."/>
            <person name="Kim D."/>
            <person name="Ryu S."/>
            <person name="Kim W."/>
        </authorList>
    </citation>
    <scope>NUCLEOTIDE SEQUENCE [LARGE SCALE GENOMIC DNA]</scope>
    <source>
        <tissue evidence="3">Muscle</tissue>
    </source>
</reference>
<dbReference type="EMBL" id="VSRR010013691">
    <property type="protein sequence ID" value="MPC56097.1"/>
    <property type="molecule type" value="Genomic_DNA"/>
</dbReference>
<name>A0A5B7GFM4_PORTR</name>
<dbReference type="PANTHER" id="PTHR24171:SF9">
    <property type="entry name" value="ANKYRIN REPEAT DOMAIN-CONTAINING PROTEIN 39"/>
    <property type="match status" value="1"/>
</dbReference>
<gene>
    <name evidence="3" type="primary">Fem-1</name>
    <name evidence="3" type="ORF">E2C01_050049</name>
</gene>
<protein>
    <submittedName>
        <fullName evidence="3">Protein fem-1 B</fullName>
    </submittedName>
</protein>
<dbReference type="InterPro" id="IPR002110">
    <property type="entry name" value="Ankyrin_rpt"/>
</dbReference>
<accession>A0A5B7GFM4</accession>
<dbReference type="SMART" id="SM00248">
    <property type="entry name" value="ANK"/>
    <property type="match status" value="2"/>
</dbReference>
<keyword evidence="1" id="KW-0677">Repeat</keyword>
<dbReference type="Pfam" id="PF12796">
    <property type="entry name" value="Ank_2"/>
    <property type="match status" value="2"/>
</dbReference>
<keyword evidence="2" id="KW-0040">ANK repeat</keyword>
<dbReference type="PANTHER" id="PTHR24171">
    <property type="entry name" value="ANKYRIN REPEAT DOMAIN-CONTAINING PROTEIN 39-RELATED"/>
    <property type="match status" value="1"/>
</dbReference>
<evidence type="ECO:0000256" key="2">
    <source>
        <dbReference type="ARBA" id="ARBA00023043"/>
    </source>
</evidence>